<dbReference type="RefSeq" id="WP_011443791.1">
    <property type="nucleotide sequence ID" value="NC_007794.1"/>
</dbReference>
<gene>
    <name evidence="1" type="ordered locus">Saro_0128</name>
</gene>
<dbReference type="STRING" id="279238.Saro_0128"/>
<dbReference type="DNASU" id="3916014"/>
<proteinExistence type="predicted"/>
<dbReference type="eggNOG" id="COG2607">
    <property type="taxonomic scope" value="Bacteria"/>
</dbReference>
<dbReference type="Proteomes" id="UP000009134">
    <property type="component" value="Chromosome"/>
</dbReference>
<evidence type="ECO:0000313" key="2">
    <source>
        <dbReference type="Proteomes" id="UP000009134"/>
    </source>
</evidence>
<name>Q2GC46_NOVAD</name>
<sequence>MTEALLTRIADALDRLVPPRAQSADWRAFPAYVWDGKAARGIDPLEAPSLDLMQGIDKQKSAVVENVARLSRGAAAHDMLLWGARGMGKSALLRAATLAAQAANPGSIALVQASPDAGLADLFAILRTVDRRFLVFLDDLGFDAADTDGARKLRSWLEGGVEARPANVRLAVTSNRRAIVERHLSEQDDPVNPRDVVDDRLALADRFGLSLGFHNCTQDDYLAIVAGYATHFGLAWEEADALEWSKRRGGRSGRVAWQYVNELAGRAGRAL</sequence>
<dbReference type="SUPFAM" id="SSF52540">
    <property type="entry name" value="P-loop containing nucleoside triphosphate hydrolases"/>
    <property type="match status" value="1"/>
</dbReference>
<dbReference type="Gene3D" id="3.40.50.300">
    <property type="entry name" value="P-loop containing nucleotide triphosphate hydrolases"/>
    <property type="match status" value="1"/>
</dbReference>
<accession>Q2GC46</accession>
<dbReference type="Pfam" id="PF05673">
    <property type="entry name" value="DUF815"/>
    <property type="match status" value="1"/>
</dbReference>
<dbReference type="EMBL" id="CP000248">
    <property type="protein sequence ID" value="ABD24577.1"/>
    <property type="molecule type" value="Genomic_DNA"/>
</dbReference>
<protein>
    <submittedName>
        <fullName evidence="1">Uncharacterized protein</fullName>
    </submittedName>
</protein>
<keyword evidence="2" id="KW-1185">Reference proteome</keyword>
<evidence type="ECO:0000313" key="1">
    <source>
        <dbReference type="EMBL" id="ABD24577.1"/>
    </source>
</evidence>
<dbReference type="PANTHER" id="PTHR42935:SF1">
    <property type="entry name" value="SLR0930 PROTEIN"/>
    <property type="match status" value="1"/>
</dbReference>
<dbReference type="KEGG" id="nar:Saro_0128"/>
<dbReference type="InterPro" id="IPR027417">
    <property type="entry name" value="P-loop_NTPase"/>
</dbReference>
<dbReference type="PANTHER" id="PTHR42935">
    <property type="entry name" value="SLR0930 PROTEIN"/>
    <property type="match status" value="1"/>
</dbReference>
<organism evidence="1 2">
    <name type="scientific">Novosphingobium aromaticivorans (strain ATCC 700278 / DSM 12444 / CCUG 56034 / CIP 105152 / NBRC 16084 / F199)</name>
    <dbReference type="NCBI Taxonomy" id="279238"/>
    <lineage>
        <taxon>Bacteria</taxon>
        <taxon>Pseudomonadati</taxon>
        <taxon>Pseudomonadota</taxon>
        <taxon>Alphaproteobacteria</taxon>
        <taxon>Sphingomonadales</taxon>
        <taxon>Sphingomonadaceae</taxon>
        <taxon>Novosphingobium</taxon>
    </lineage>
</organism>
<dbReference type="AlphaFoldDB" id="Q2GC46"/>
<reference evidence="2" key="1">
    <citation type="submission" date="2006-01" db="EMBL/GenBank/DDBJ databases">
        <title>Complete sequence of Novosphingobium aromaticivorans DSM 12444.</title>
        <authorList>
            <consortium name="US DOE Joint Genome Institute"/>
            <person name="Copeland A."/>
            <person name="Lucas S."/>
            <person name="Lapidus A."/>
            <person name="Barry K."/>
            <person name="Detter J.C."/>
            <person name="Glavina T."/>
            <person name="Hammon N."/>
            <person name="Israni S."/>
            <person name="Pitluck S."/>
            <person name="Chain P."/>
            <person name="Malfatti S."/>
            <person name="Shin M."/>
            <person name="Vergez L."/>
            <person name="Schmutz J."/>
            <person name="Larimer F."/>
            <person name="Land M."/>
            <person name="Kyrpides N."/>
            <person name="Ivanova N."/>
            <person name="Fredrickson J."/>
            <person name="Balkwill D."/>
            <person name="Romine M.F."/>
            <person name="Richardson P."/>
        </authorList>
    </citation>
    <scope>NUCLEOTIDE SEQUENCE [LARGE SCALE GENOMIC DNA]</scope>
    <source>
        <strain evidence="2">ATCC 700278 / DSM 12444 / CCUG 56034 / CIP 105152 / NBRC 16084 / F199</strain>
    </source>
</reference>
<dbReference type="InterPro" id="IPR008533">
    <property type="entry name" value="DUF815"/>
</dbReference>
<dbReference type="HOGENOM" id="CLU_039512_0_1_5"/>